<dbReference type="RefSeq" id="WP_187332106.1">
    <property type="nucleotide sequence ID" value="NZ_CP060490.1"/>
</dbReference>
<dbReference type="InterPro" id="IPR038404">
    <property type="entry name" value="TRAP_DctP_sf"/>
</dbReference>
<feature type="chain" id="PRO_5028824872" evidence="2">
    <location>
        <begin position="19"/>
        <end position="351"/>
    </location>
</feature>
<dbReference type="Pfam" id="PF03480">
    <property type="entry name" value="DctP"/>
    <property type="match status" value="1"/>
</dbReference>
<accession>A0A7G9B1T4</accession>
<keyword evidence="4" id="KW-1185">Reference proteome</keyword>
<reference evidence="3 4" key="1">
    <citation type="submission" date="2020-08" db="EMBL/GenBank/DDBJ databases">
        <authorList>
            <person name="Liu C."/>
            <person name="Sun Q."/>
        </authorList>
    </citation>
    <scope>NUCLEOTIDE SEQUENCE [LARGE SCALE GENOMIC DNA]</scope>
    <source>
        <strain evidence="3 4">NSJ-62</strain>
    </source>
</reference>
<dbReference type="PANTHER" id="PTHR33376:SF5">
    <property type="entry name" value="EXTRACYTOPLASMIC SOLUTE RECEPTOR PROTEIN"/>
    <property type="match status" value="1"/>
</dbReference>
<evidence type="ECO:0000256" key="2">
    <source>
        <dbReference type="SAM" id="SignalP"/>
    </source>
</evidence>
<organism evidence="3 4">
    <name type="scientific">Oscillibacter hominis</name>
    <dbReference type="NCBI Taxonomy" id="2763056"/>
    <lineage>
        <taxon>Bacteria</taxon>
        <taxon>Bacillati</taxon>
        <taxon>Bacillota</taxon>
        <taxon>Clostridia</taxon>
        <taxon>Eubacteriales</taxon>
        <taxon>Oscillospiraceae</taxon>
        <taxon>Oscillibacter</taxon>
    </lineage>
</organism>
<proteinExistence type="predicted"/>
<dbReference type="Gene3D" id="3.40.190.170">
    <property type="entry name" value="Bacterial extracellular solute-binding protein, family 7"/>
    <property type="match status" value="1"/>
</dbReference>
<dbReference type="KEGG" id="ohi:H8790_08440"/>
<dbReference type="AlphaFoldDB" id="A0A7G9B1T4"/>
<dbReference type="InterPro" id="IPR018389">
    <property type="entry name" value="DctP_fam"/>
</dbReference>
<sequence length="351" mass="38326">MKKFLTLALALSMVCSLAACGGNGSGTSSDGSASSGFSSEEITPVVWKIEAAYGPGDQCWDVQMPMLKALIEKVTEGRVVVELYEPDTLCSAADIPASVANGTIQGAISSPNYNCQFVSAAYCETVPPFFFNTKEETYDCFYEAGLNDFLREEYYKAGLIYGGYAPCGSQSLFTTFKVETVDDLTGHIVRATSSNNDFYVACGASTVTMSGSDIYMALKLGTIEGTQYSLPELVTMGFCEVVKYCIPCVMAGSPQDFIFNIDAWEALPEDIQQNLYTALQEFFWDLYAASEKAEETVYDDAAKYGVEFVELTDEAKTGFISKGNQVLEDMQAKYPDISDGFQLILDWANNK</sequence>
<evidence type="ECO:0000313" key="4">
    <source>
        <dbReference type="Proteomes" id="UP000515960"/>
    </source>
</evidence>
<dbReference type="PROSITE" id="PS51257">
    <property type="entry name" value="PROKAR_LIPOPROTEIN"/>
    <property type="match status" value="1"/>
</dbReference>
<protein>
    <submittedName>
        <fullName evidence="3">TRAP transporter substrate-binding protein DctP</fullName>
    </submittedName>
</protein>
<dbReference type="NCBIfam" id="NF037995">
    <property type="entry name" value="TRAP_S1"/>
    <property type="match status" value="1"/>
</dbReference>
<keyword evidence="1 2" id="KW-0732">Signal</keyword>
<feature type="signal peptide" evidence="2">
    <location>
        <begin position="1"/>
        <end position="18"/>
    </location>
</feature>
<evidence type="ECO:0000256" key="1">
    <source>
        <dbReference type="ARBA" id="ARBA00022729"/>
    </source>
</evidence>
<dbReference type="GO" id="GO:0055085">
    <property type="term" value="P:transmembrane transport"/>
    <property type="evidence" value="ECO:0007669"/>
    <property type="project" value="InterPro"/>
</dbReference>
<gene>
    <name evidence="3" type="primary">dctP</name>
    <name evidence="3" type="ORF">H8790_08440</name>
</gene>
<dbReference type="EMBL" id="CP060490">
    <property type="protein sequence ID" value="QNL43515.1"/>
    <property type="molecule type" value="Genomic_DNA"/>
</dbReference>
<name>A0A7G9B1T4_9FIRM</name>
<dbReference type="PANTHER" id="PTHR33376">
    <property type="match status" value="1"/>
</dbReference>
<evidence type="ECO:0000313" key="3">
    <source>
        <dbReference type="EMBL" id="QNL43515.1"/>
    </source>
</evidence>
<dbReference type="Proteomes" id="UP000515960">
    <property type="component" value="Chromosome"/>
</dbReference>